<evidence type="ECO:0000256" key="5">
    <source>
        <dbReference type="ARBA" id="ARBA00022840"/>
    </source>
</evidence>
<gene>
    <name evidence="6" type="primary">purS</name>
    <name evidence="7" type="ORF">CQA62_05895</name>
</gene>
<dbReference type="OrthoDB" id="9799101at2"/>
<dbReference type="SUPFAM" id="SSF82697">
    <property type="entry name" value="PurS-like"/>
    <property type="match status" value="1"/>
</dbReference>
<sequence length="78" mass="8930">MRVEVQIMLKNGVLDPQAKAITQALHTMGFDTLTEIKMGKSIFLEFSENDTQEIRAKVERMCEELLANTVIEDYVIKL</sequence>
<dbReference type="AlphaFoldDB" id="A0A3D8IUF9"/>
<dbReference type="PANTHER" id="PTHR34696:SF1">
    <property type="entry name" value="PHOSPHORIBOSYLFORMYLGLYCINAMIDINE SYNTHASE SUBUNIT PURS"/>
    <property type="match status" value="1"/>
</dbReference>
<dbReference type="GO" id="GO:0004642">
    <property type="term" value="F:phosphoribosylformylglycinamidine synthase activity"/>
    <property type="evidence" value="ECO:0007669"/>
    <property type="project" value="UniProtKB-UniRule"/>
</dbReference>
<comment type="subunit">
    <text evidence="6">Part of the FGAM synthase complex composed of 1 PurL, 1 PurQ and 2 PurS subunits.</text>
</comment>
<comment type="pathway">
    <text evidence="6">Purine metabolism; IMP biosynthesis via de novo pathway; 5-amino-1-(5-phospho-D-ribosyl)imidazole from N(2)-formyl-N(1)-(5-phospho-D-ribosyl)glycinamide: step 1/2.</text>
</comment>
<dbReference type="PANTHER" id="PTHR34696">
    <property type="entry name" value="PHOSPHORIBOSYLFORMYLGLYCINAMIDINE SYNTHASE SUBUNIT PURS"/>
    <property type="match status" value="1"/>
</dbReference>
<evidence type="ECO:0000256" key="2">
    <source>
        <dbReference type="ARBA" id="ARBA00022598"/>
    </source>
</evidence>
<dbReference type="GO" id="GO:0005524">
    <property type="term" value="F:ATP binding"/>
    <property type="evidence" value="ECO:0007669"/>
    <property type="project" value="UniProtKB-UniRule"/>
</dbReference>
<dbReference type="EC" id="6.3.5.3" evidence="6"/>
<protein>
    <recommendedName>
        <fullName evidence="6">Phosphoribosylformylglycinamidine synthase subunit PurS</fullName>
        <shortName evidence="6">FGAM synthase</shortName>
        <ecNumber evidence="6">6.3.5.3</ecNumber>
    </recommendedName>
    <alternativeName>
        <fullName evidence="6">Formylglycinamide ribonucleotide amidotransferase subunit III</fullName>
        <shortName evidence="6">FGAR amidotransferase III</shortName>
        <shortName evidence="6">FGAR-AT III</shortName>
    </alternativeName>
    <alternativeName>
        <fullName evidence="6">Phosphoribosylformylglycinamidine synthase subunit III</fullName>
    </alternativeName>
</protein>
<keyword evidence="3 6" id="KW-0547">Nucleotide-binding</keyword>
<dbReference type="EMBL" id="NXLU01000008">
    <property type="protein sequence ID" value="RDU68633.1"/>
    <property type="molecule type" value="Genomic_DNA"/>
</dbReference>
<evidence type="ECO:0000313" key="7">
    <source>
        <dbReference type="EMBL" id="RDU68633.1"/>
    </source>
</evidence>
<keyword evidence="2 6" id="KW-0436">Ligase</keyword>
<dbReference type="Gene3D" id="3.30.1280.10">
    <property type="entry name" value="Phosphoribosylformylglycinamidine synthase subunit PurS"/>
    <property type="match status" value="1"/>
</dbReference>
<comment type="caution">
    <text evidence="7">The sequence shown here is derived from an EMBL/GenBank/DDBJ whole genome shotgun (WGS) entry which is preliminary data.</text>
</comment>
<dbReference type="GO" id="GO:0005737">
    <property type="term" value="C:cytoplasm"/>
    <property type="evidence" value="ECO:0007669"/>
    <property type="project" value="UniProtKB-SubCell"/>
</dbReference>
<evidence type="ECO:0000256" key="4">
    <source>
        <dbReference type="ARBA" id="ARBA00022755"/>
    </source>
</evidence>
<proteinExistence type="inferred from homology"/>
<dbReference type="UniPathway" id="UPA00074">
    <property type="reaction ID" value="UER00128"/>
</dbReference>
<keyword evidence="1 6" id="KW-0963">Cytoplasm</keyword>
<dbReference type="Proteomes" id="UP000257067">
    <property type="component" value="Unassembled WGS sequence"/>
</dbReference>
<comment type="function">
    <text evidence="6">Part of the phosphoribosylformylglycinamidine synthase complex involved in the purines biosynthetic pathway. Catalyzes the ATP-dependent conversion of formylglycinamide ribonucleotide (FGAR) and glutamine to yield formylglycinamidine ribonucleotide (FGAM) and glutamate. The FGAM synthase complex is composed of three subunits. PurQ produces an ammonia molecule by converting glutamine to glutamate. PurL transfers the ammonia molecule to FGAR to form FGAM in an ATP-dependent manner. PurS interacts with PurQ and PurL and is thought to assist in the transfer of the ammonia molecule from PurQ to PurL.</text>
</comment>
<comment type="catalytic activity">
    <reaction evidence="6">
        <text>N(2)-formyl-N(1)-(5-phospho-beta-D-ribosyl)glycinamide + L-glutamine + ATP + H2O = 2-formamido-N(1)-(5-O-phospho-beta-D-ribosyl)acetamidine + L-glutamate + ADP + phosphate + H(+)</text>
        <dbReference type="Rhea" id="RHEA:17129"/>
        <dbReference type="ChEBI" id="CHEBI:15377"/>
        <dbReference type="ChEBI" id="CHEBI:15378"/>
        <dbReference type="ChEBI" id="CHEBI:29985"/>
        <dbReference type="ChEBI" id="CHEBI:30616"/>
        <dbReference type="ChEBI" id="CHEBI:43474"/>
        <dbReference type="ChEBI" id="CHEBI:58359"/>
        <dbReference type="ChEBI" id="CHEBI:147286"/>
        <dbReference type="ChEBI" id="CHEBI:147287"/>
        <dbReference type="ChEBI" id="CHEBI:456216"/>
        <dbReference type="EC" id="6.3.5.3"/>
    </reaction>
</comment>
<comment type="similarity">
    <text evidence="6">Belongs to the PurS family.</text>
</comment>
<dbReference type="InterPro" id="IPR003850">
    <property type="entry name" value="PurS"/>
</dbReference>
<evidence type="ECO:0000256" key="1">
    <source>
        <dbReference type="ARBA" id="ARBA00022490"/>
    </source>
</evidence>
<evidence type="ECO:0000313" key="8">
    <source>
        <dbReference type="Proteomes" id="UP000257067"/>
    </source>
</evidence>
<evidence type="ECO:0000256" key="6">
    <source>
        <dbReference type="HAMAP-Rule" id="MF_01926"/>
    </source>
</evidence>
<dbReference type="InterPro" id="IPR036604">
    <property type="entry name" value="PurS-like_sf"/>
</dbReference>
<name>A0A3D8IUF9_9HELI</name>
<comment type="subcellular location">
    <subcellularLocation>
        <location evidence="6">Cytoplasm</location>
    </subcellularLocation>
</comment>
<evidence type="ECO:0000256" key="3">
    <source>
        <dbReference type="ARBA" id="ARBA00022741"/>
    </source>
</evidence>
<organism evidence="7 8">
    <name type="scientific">Helicobacter cholecystus</name>
    <dbReference type="NCBI Taxonomy" id="45498"/>
    <lineage>
        <taxon>Bacteria</taxon>
        <taxon>Pseudomonadati</taxon>
        <taxon>Campylobacterota</taxon>
        <taxon>Epsilonproteobacteria</taxon>
        <taxon>Campylobacterales</taxon>
        <taxon>Helicobacteraceae</taxon>
        <taxon>Helicobacter</taxon>
    </lineage>
</organism>
<dbReference type="HAMAP" id="MF_01926">
    <property type="entry name" value="PurS"/>
    <property type="match status" value="1"/>
</dbReference>
<reference evidence="7 8" key="1">
    <citation type="submission" date="2018-04" db="EMBL/GenBank/DDBJ databases">
        <title>Novel Campyloabacter and Helicobacter Species and Strains.</title>
        <authorList>
            <person name="Mannion A.J."/>
            <person name="Shen Z."/>
            <person name="Fox J.G."/>
        </authorList>
    </citation>
    <scope>NUCLEOTIDE SEQUENCE [LARGE SCALE GENOMIC DNA]</scope>
    <source>
        <strain evidence="7 8">ATCC 700242</strain>
    </source>
</reference>
<dbReference type="Pfam" id="PF02700">
    <property type="entry name" value="PurS"/>
    <property type="match status" value="1"/>
</dbReference>
<dbReference type="GO" id="GO:0006189">
    <property type="term" value="P:'de novo' IMP biosynthetic process"/>
    <property type="evidence" value="ECO:0007669"/>
    <property type="project" value="UniProtKB-UniRule"/>
</dbReference>
<keyword evidence="5 6" id="KW-0067">ATP-binding</keyword>
<dbReference type="RefSeq" id="WP_104724764.1">
    <property type="nucleotide sequence ID" value="NZ_FZNE01000006.1"/>
</dbReference>
<dbReference type="NCBIfam" id="TIGR00302">
    <property type="entry name" value="phosphoribosylformylglycinamidine synthase subunit PurS"/>
    <property type="match status" value="1"/>
</dbReference>
<dbReference type="NCBIfam" id="NF004630">
    <property type="entry name" value="PRK05974.1"/>
    <property type="match status" value="1"/>
</dbReference>
<accession>A0A3D8IUF9</accession>
<keyword evidence="8" id="KW-1185">Reference proteome</keyword>
<keyword evidence="4 6" id="KW-0658">Purine biosynthesis</keyword>